<dbReference type="SUPFAM" id="SSF46785">
    <property type="entry name" value="Winged helix' DNA-binding domain"/>
    <property type="match status" value="1"/>
</dbReference>
<dbReference type="PANTHER" id="PTHR33204:SF29">
    <property type="entry name" value="TRANSCRIPTIONAL REGULATOR"/>
    <property type="match status" value="1"/>
</dbReference>
<dbReference type="PANTHER" id="PTHR33204">
    <property type="entry name" value="TRANSCRIPTIONAL REGULATOR, MARR FAMILY"/>
    <property type="match status" value="1"/>
</dbReference>
<organism evidence="5 6">
    <name type="scientific">Clostridium butyricum</name>
    <dbReference type="NCBI Taxonomy" id="1492"/>
    <lineage>
        <taxon>Bacteria</taxon>
        <taxon>Bacillati</taxon>
        <taxon>Bacillota</taxon>
        <taxon>Clostridia</taxon>
        <taxon>Eubacteriales</taxon>
        <taxon>Clostridiaceae</taxon>
        <taxon>Clostridium</taxon>
    </lineage>
</organism>
<reference evidence="5 6" key="1">
    <citation type="submission" date="2019-05" db="EMBL/GenBank/DDBJ databases">
        <authorList>
            <person name="Schori C."/>
            <person name="Ahrens C."/>
        </authorList>
    </citation>
    <scope>NUCLEOTIDE SEQUENCE [LARGE SCALE GENOMIC DNA]</scope>
    <source>
        <strain evidence="5 6">DSM 10702</strain>
    </source>
</reference>
<keyword evidence="1" id="KW-0805">Transcription regulation</keyword>
<gene>
    <name evidence="5" type="ORF">FF104_09385</name>
</gene>
<dbReference type="InterPro" id="IPR036390">
    <property type="entry name" value="WH_DNA-bd_sf"/>
</dbReference>
<evidence type="ECO:0000313" key="5">
    <source>
        <dbReference type="EMBL" id="QMW91162.1"/>
    </source>
</evidence>
<dbReference type="AlphaFoldDB" id="A0AAP9RF64"/>
<keyword evidence="2" id="KW-0238">DNA-binding</keyword>
<dbReference type="RefSeq" id="WP_003427087.1">
    <property type="nucleotide sequence ID" value="NZ_AP019716.1"/>
</dbReference>
<dbReference type="InterPro" id="IPR002577">
    <property type="entry name" value="HTH_HxlR"/>
</dbReference>
<dbReference type="KEGG" id="cbut:ATN24_10720"/>
<evidence type="ECO:0000256" key="1">
    <source>
        <dbReference type="ARBA" id="ARBA00023015"/>
    </source>
</evidence>
<keyword evidence="3" id="KW-0804">Transcription</keyword>
<dbReference type="GO" id="GO:0003677">
    <property type="term" value="F:DNA binding"/>
    <property type="evidence" value="ECO:0007669"/>
    <property type="project" value="UniProtKB-KW"/>
</dbReference>
<dbReference type="GeneID" id="92944376"/>
<evidence type="ECO:0000256" key="2">
    <source>
        <dbReference type="ARBA" id="ARBA00023125"/>
    </source>
</evidence>
<evidence type="ECO:0000256" key="3">
    <source>
        <dbReference type="ARBA" id="ARBA00023163"/>
    </source>
</evidence>
<evidence type="ECO:0000313" key="6">
    <source>
        <dbReference type="Proteomes" id="UP000515243"/>
    </source>
</evidence>
<sequence length="115" mass="13495">MSMKNFEKSDLTDIKSTPFGYTLSIIGGKWKMIIMFWLIEHDVLRYGELKRCIGQISDKILNNQLKELERDGIITRKEYPQIPPKVEYSLSKRGLSLMPILEEMCKWGEQNKINL</sequence>
<evidence type="ECO:0000259" key="4">
    <source>
        <dbReference type="PROSITE" id="PS51118"/>
    </source>
</evidence>
<dbReference type="Gene3D" id="1.10.10.10">
    <property type="entry name" value="Winged helix-like DNA-binding domain superfamily/Winged helix DNA-binding domain"/>
    <property type="match status" value="1"/>
</dbReference>
<name>A0AAP9RF64_CLOBU</name>
<protein>
    <submittedName>
        <fullName evidence="5">Helix-turn-helix transcriptional regulator</fullName>
    </submittedName>
</protein>
<dbReference type="PROSITE" id="PS51118">
    <property type="entry name" value="HTH_HXLR"/>
    <property type="match status" value="1"/>
</dbReference>
<dbReference type="Proteomes" id="UP000515243">
    <property type="component" value="Chromosome 1"/>
</dbReference>
<dbReference type="InterPro" id="IPR036388">
    <property type="entry name" value="WH-like_DNA-bd_sf"/>
</dbReference>
<dbReference type="Pfam" id="PF01638">
    <property type="entry name" value="HxlR"/>
    <property type="match status" value="1"/>
</dbReference>
<accession>A0AAP9RF64</accession>
<proteinExistence type="predicted"/>
<feature type="domain" description="HTH hxlR-type" evidence="4">
    <location>
        <begin position="17"/>
        <end position="115"/>
    </location>
</feature>
<dbReference type="EMBL" id="CP040626">
    <property type="protein sequence ID" value="QMW91162.1"/>
    <property type="molecule type" value="Genomic_DNA"/>
</dbReference>